<keyword evidence="2" id="KW-0819">tRNA processing</keyword>
<evidence type="ECO:0000256" key="2">
    <source>
        <dbReference type="ARBA" id="ARBA00022694"/>
    </source>
</evidence>
<reference evidence="4" key="1">
    <citation type="journal article" date="2020" name="Stud. Mycol.">
        <title>101 Dothideomycetes genomes: a test case for predicting lifestyles and emergence of pathogens.</title>
        <authorList>
            <person name="Haridas S."/>
            <person name="Albert R."/>
            <person name="Binder M."/>
            <person name="Bloem J."/>
            <person name="Labutti K."/>
            <person name="Salamov A."/>
            <person name="Andreopoulos B."/>
            <person name="Baker S."/>
            <person name="Barry K."/>
            <person name="Bills G."/>
            <person name="Bluhm B."/>
            <person name="Cannon C."/>
            <person name="Castanera R."/>
            <person name="Culley D."/>
            <person name="Daum C."/>
            <person name="Ezra D."/>
            <person name="Gonzalez J."/>
            <person name="Henrissat B."/>
            <person name="Kuo A."/>
            <person name="Liang C."/>
            <person name="Lipzen A."/>
            <person name="Lutzoni F."/>
            <person name="Magnuson J."/>
            <person name="Mondo S."/>
            <person name="Nolan M."/>
            <person name="Ohm R."/>
            <person name="Pangilinan J."/>
            <person name="Park H.-J."/>
            <person name="Ramirez L."/>
            <person name="Alfaro M."/>
            <person name="Sun H."/>
            <person name="Tritt A."/>
            <person name="Yoshinaga Y."/>
            <person name="Zwiers L.-H."/>
            <person name="Turgeon B."/>
            <person name="Goodwin S."/>
            <person name="Spatafora J."/>
            <person name="Crous P."/>
            <person name="Grigoriev I."/>
        </authorList>
    </citation>
    <scope>NUCLEOTIDE SEQUENCE</scope>
    <source>
        <strain evidence="4">CBS 121410</strain>
    </source>
</reference>
<dbReference type="Pfam" id="PF09631">
    <property type="entry name" value="Sen15"/>
    <property type="match status" value="1"/>
</dbReference>
<dbReference type="SUPFAM" id="SSF53032">
    <property type="entry name" value="tRNA-intron endonuclease catalytic domain-like"/>
    <property type="match status" value="1"/>
</dbReference>
<dbReference type="Gene3D" id="3.40.1350.10">
    <property type="match status" value="1"/>
</dbReference>
<feature type="domain" description="tRNA-splicing endonuclease subunit Sen15" evidence="3">
    <location>
        <begin position="38"/>
        <end position="185"/>
    </location>
</feature>
<dbReference type="PANTHER" id="PTHR28518:SF1">
    <property type="entry name" value="TRNA-SPLICING ENDONUCLEASE SUBUNIT SEN15"/>
    <property type="match status" value="1"/>
</dbReference>
<evidence type="ECO:0000313" key="4">
    <source>
        <dbReference type="EMBL" id="KAF2091163.1"/>
    </source>
</evidence>
<dbReference type="PANTHER" id="PTHR28518">
    <property type="entry name" value="TRNA-SPLICING ENDONUCLEASE SUBUNIT SEN15"/>
    <property type="match status" value="1"/>
</dbReference>
<dbReference type="EMBL" id="ML978712">
    <property type="protein sequence ID" value="KAF2091163.1"/>
    <property type="molecule type" value="Genomic_DNA"/>
</dbReference>
<dbReference type="AlphaFoldDB" id="A0A9P4I161"/>
<dbReference type="InterPro" id="IPR011856">
    <property type="entry name" value="tRNA_endonuc-like_dom_sf"/>
</dbReference>
<protein>
    <recommendedName>
        <fullName evidence="3">tRNA-splicing endonuclease subunit Sen15 domain-containing protein</fullName>
    </recommendedName>
</protein>
<dbReference type="InterPro" id="IPR042777">
    <property type="entry name" value="Sen15_fungi"/>
</dbReference>
<comment type="caution">
    <text evidence="4">The sequence shown here is derived from an EMBL/GenBank/DDBJ whole genome shotgun (WGS) entry which is preliminary data.</text>
</comment>
<evidence type="ECO:0000313" key="5">
    <source>
        <dbReference type="Proteomes" id="UP000799776"/>
    </source>
</evidence>
<dbReference type="Proteomes" id="UP000799776">
    <property type="component" value="Unassembled WGS sequence"/>
</dbReference>
<dbReference type="InterPro" id="IPR036167">
    <property type="entry name" value="tRNA_intron_Endo_cat-like_sf"/>
</dbReference>
<name>A0A9P4I161_9PEZI</name>
<evidence type="ECO:0000256" key="1">
    <source>
        <dbReference type="ARBA" id="ARBA00006091"/>
    </source>
</evidence>
<comment type="similarity">
    <text evidence="1">Belongs to the SEN15 family.</text>
</comment>
<dbReference type="GO" id="GO:0000379">
    <property type="term" value="P:tRNA-type intron splice site recognition and cleavage"/>
    <property type="evidence" value="ECO:0007669"/>
    <property type="project" value="InterPro"/>
</dbReference>
<sequence length="185" mass="20797">MATVDTPPHPSALTTLIQSTNQTTPPTHTTDHHALALQVQHNLHHQHHWTSLRLHTHSSLNPSSPLPRPIISGLPPRRLYIHPDEQIDILKEDARRKKAGLEKMEVLPQREWVLPTQLNEKWSLRRMGGVFDGLGVVPPGEGGDGDGEGEGKWRMTKRVVMAVLEDDSTVVYYIVHDGLVKPRQN</sequence>
<evidence type="ECO:0000259" key="3">
    <source>
        <dbReference type="Pfam" id="PF09631"/>
    </source>
</evidence>
<proteinExistence type="inferred from homology"/>
<gene>
    <name evidence="4" type="ORF">K490DRAFT_71391</name>
</gene>
<dbReference type="InterPro" id="IPR018593">
    <property type="entry name" value="tRNA-endonuc_su_Sen15"/>
</dbReference>
<dbReference type="GO" id="GO:0000214">
    <property type="term" value="C:tRNA-intron endonuclease complex"/>
    <property type="evidence" value="ECO:0007669"/>
    <property type="project" value="InterPro"/>
</dbReference>
<dbReference type="GO" id="GO:0000213">
    <property type="term" value="F:tRNA-intron lyase activity"/>
    <property type="evidence" value="ECO:0007669"/>
    <property type="project" value="TreeGrafter"/>
</dbReference>
<organism evidence="4 5">
    <name type="scientific">Saccharata proteae CBS 121410</name>
    <dbReference type="NCBI Taxonomy" id="1314787"/>
    <lineage>
        <taxon>Eukaryota</taxon>
        <taxon>Fungi</taxon>
        <taxon>Dikarya</taxon>
        <taxon>Ascomycota</taxon>
        <taxon>Pezizomycotina</taxon>
        <taxon>Dothideomycetes</taxon>
        <taxon>Dothideomycetes incertae sedis</taxon>
        <taxon>Botryosphaeriales</taxon>
        <taxon>Saccharataceae</taxon>
        <taxon>Saccharata</taxon>
    </lineage>
</organism>
<dbReference type="OrthoDB" id="10002170at2759"/>
<accession>A0A9P4I161</accession>
<dbReference type="FunFam" id="3.40.1350.10:FF:000012">
    <property type="entry name" value="Probable tRNA-splicing endonuclease subunit sen-15"/>
    <property type="match status" value="1"/>
</dbReference>
<keyword evidence="5" id="KW-1185">Reference proteome</keyword>
<dbReference type="GO" id="GO:0003676">
    <property type="term" value="F:nucleic acid binding"/>
    <property type="evidence" value="ECO:0007669"/>
    <property type="project" value="InterPro"/>
</dbReference>